<evidence type="ECO:0000256" key="5">
    <source>
        <dbReference type="ARBA" id="ARBA00022801"/>
    </source>
</evidence>
<evidence type="ECO:0000313" key="11">
    <source>
        <dbReference type="EMBL" id="CAF1068965.1"/>
    </source>
</evidence>
<evidence type="ECO:0000256" key="2">
    <source>
        <dbReference type="ARBA" id="ARBA00007738"/>
    </source>
</evidence>
<evidence type="ECO:0000256" key="1">
    <source>
        <dbReference type="ARBA" id="ARBA00004123"/>
    </source>
</evidence>
<evidence type="ECO:0000259" key="10">
    <source>
        <dbReference type="Pfam" id="PF00850"/>
    </source>
</evidence>
<name>A0A815EYI7_9BILA</name>
<comment type="subcellular location">
    <subcellularLocation>
        <location evidence="1">Nucleus</location>
    </subcellularLocation>
</comment>
<dbReference type="InterPro" id="IPR000286">
    <property type="entry name" value="HDACs"/>
</dbReference>
<evidence type="ECO:0000256" key="3">
    <source>
        <dbReference type="ARBA" id="ARBA00012111"/>
    </source>
</evidence>
<evidence type="ECO:0000256" key="8">
    <source>
        <dbReference type="ARBA" id="ARBA00023163"/>
    </source>
</evidence>
<comment type="similarity">
    <text evidence="2">Belongs to the histone deacetylase family. HD type 2 subfamily.</text>
</comment>
<evidence type="ECO:0000256" key="7">
    <source>
        <dbReference type="ARBA" id="ARBA00023015"/>
    </source>
</evidence>
<dbReference type="GO" id="GO:0000118">
    <property type="term" value="C:histone deacetylase complex"/>
    <property type="evidence" value="ECO:0007669"/>
    <property type="project" value="TreeGrafter"/>
</dbReference>
<dbReference type="InterPro" id="IPR023696">
    <property type="entry name" value="Ureohydrolase_dom_sf"/>
</dbReference>
<keyword evidence="7" id="KW-0805">Transcription regulation</keyword>
<dbReference type="EMBL" id="CAJNOH010000536">
    <property type="protein sequence ID" value="CAF1068965.1"/>
    <property type="molecule type" value="Genomic_DNA"/>
</dbReference>
<evidence type="ECO:0000256" key="4">
    <source>
        <dbReference type="ARBA" id="ARBA00022491"/>
    </source>
</evidence>
<dbReference type="PANTHER" id="PTHR10625:SF5">
    <property type="entry name" value="HISTONE DEACETYLASE"/>
    <property type="match status" value="1"/>
</dbReference>
<dbReference type="InterPro" id="IPR023801">
    <property type="entry name" value="His_deacetylse_dom"/>
</dbReference>
<dbReference type="PRINTS" id="PR01270">
    <property type="entry name" value="HDASUPER"/>
</dbReference>
<dbReference type="SUPFAM" id="SSF52768">
    <property type="entry name" value="Arginase/deacetylase"/>
    <property type="match status" value="1"/>
</dbReference>
<evidence type="ECO:0000256" key="9">
    <source>
        <dbReference type="ARBA" id="ARBA00023242"/>
    </source>
</evidence>
<evidence type="ECO:0000313" key="12">
    <source>
        <dbReference type="EMBL" id="CAF1318371.1"/>
    </source>
</evidence>
<dbReference type="GO" id="GO:0141221">
    <property type="term" value="F:histone deacetylase activity, hydrolytic mechanism"/>
    <property type="evidence" value="ECO:0007669"/>
    <property type="project" value="UniProtKB-EC"/>
</dbReference>
<feature type="domain" description="Histone deacetylase" evidence="10">
    <location>
        <begin position="377"/>
        <end position="693"/>
    </location>
</feature>
<dbReference type="Pfam" id="PF00850">
    <property type="entry name" value="Hist_deacetyl"/>
    <property type="match status" value="1"/>
</dbReference>
<dbReference type="EC" id="3.5.1.98" evidence="3"/>
<reference evidence="12" key="1">
    <citation type="submission" date="2021-02" db="EMBL/GenBank/DDBJ databases">
        <authorList>
            <person name="Nowell W R."/>
        </authorList>
    </citation>
    <scope>NUCLEOTIDE SEQUENCE</scope>
</reference>
<dbReference type="PANTHER" id="PTHR10625">
    <property type="entry name" value="HISTONE DEACETYLASE HDAC1-RELATED"/>
    <property type="match status" value="1"/>
</dbReference>
<dbReference type="InterPro" id="IPR037138">
    <property type="entry name" value="His_deacetylse_dom_sf"/>
</dbReference>
<dbReference type="Proteomes" id="UP000663854">
    <property type="component" value="Unassembled WGS sequence"/>
</dbReference>
<keyword evidence="13" id="KW-1185">Reference proteome</keyword>
<keyword evidence="8" id="KW-0804">Transcription</keyword>
<dbReference type="GO" id="GO:0040029">
    <property type="term" value="P:epigenetic regulation of gene expression"/>
    <property type="evidence" value="ECO:0007669"/>
    <property type="project" value="TreeGrafter"/>
</dbReference>
<organism evidence="12 13">
    <name type="scientific">Rotaria sordida</name>
    <dbReference type="NCBI Taxonomy" id="392033"/>
    <lineage>
        <taxon>Eukaryota</taxon>
        <taxon>Metazoa</taxon>
        <taxon>Spiralia</taxon>
        <taxon>Gnathifera</taxon>
        <taxon>Rotifera</taxon>
        <taxon>Eurotatoria</taxon>
        <taxon>Bdelloidea</taxon>
        <taxon>Philodinida</taxon>
        <taxon>Philodinidae</taxon>
        <taxon>Rotaria</taxon>
    </lineage>
</organism>
<proteinExistence type="inferred from homology"/>
<gene>
    <name evidence="12" type="ORF">JXQ802_LOCUS30407</name>
    <name evidence="11" type="ORF">PYM288_LOCUS18054</name>
</gene>
<dbReference type="Proteomes" id="UP000663870">
    <property type="component" value="Unassembled WGS sequence"/>
</dbReference>
<dbReference type="EMBL" id="CAJNOL010001233">
    <property type="protein sequence ID" value="CAF1318371.1"/>
    <property type="molecule type" value="Genomic_DNA"/>
</dbReference>
<protein>
    <recommendedName>
        <fullName evidence="3">histone deacetylase</fullName>
        <ecNumber evidence="3">3.5.1.98</ecNumber>
    </recommendedName>
</protein>
<keyword evidence="9" id="KW-0539">Nucleus</keyword>
<comment type="caution">
    <text evidence="12">The sequence shown here is derived from an EMBL/GenBank/DDBJ whole genome shotgun (WGS) entry which is preliminary data.</text>
</comment>
<accession>A0A815EYI7</accession>
<evidence type="ECO:0000313" key="13">
    <source>
        <dbReference type="Proteomes" id="UP000663870"/>
    </source>
</evidence>
<evidence type="ECO:0000256" key="6">
    <source>
        <dbReference type="ARBA" id="ARBA00022853"/>
    </source>
</evidence>
<sequence length="750" mass="84388">MKNILQTEESFMVDLCRPSTLSANNSLNSANRTNDTNNGSSNFFPSLFLPYSQLIGPDRQESVTAAIAAATAAAVMASSAMERTRLEEEKLRVQAKDKKDQSANASAEVKTHLKSFICRKLQKEGKLGSQESIEMLRRFQSEPALANPRLESGNFKIKSDLRQSILHRHRHVTPMSDKRHPIRSTNLAEKQKHASPPIPIMSFDSPTGHIPLPEQLWLDLNDLQQKLYSCYSTGSITGINNGQRNHFNLMHGNQHRTNILGPKHFIVEEENEALLAKELQEAKIQSPFNSRSSMHSSQPQIFNFESNDFTNKNSNVLTDRLALHSKSLSSLSAIASPTDNKLQKNLSGSTRMRFTTGIVYDEDTLKHECYCKRTDLHLENPRRLLVIYEQLKKCNLLDDCEIIRNYCATIDILTDCHDPTHVYLFGCDQRQRTQQSAMLLTQRLNSIVQLPCGGFGIHDDTDTIWNELYTARACRLAIGNTIELSKNVFEGKLKNGFALVRPPGHHAREKPLGFCYFNTVAITAKYLKKHRNIDRIAIVDWDIHHGNGTQDLTYNDPNILYISLHRYDNGTYFPGGGRIEECGCEDGLGKNVNIAFSGEPQSIMTDVEYLAAFRSIVMPILEQFQPQIILVSSGFDACMGHPHPLGGYELTPTCFAYMTNQLMKLADGKVVLVLEGGYELKALVECGTLCVEALLGRDLPSFSKETLEAKPNLYAVHTLQHVVEVQHKFWPSIVKYKHLISMSHEQAITS</sequence>
<keyword evidence="5" id="KW-0378">Hydrolase</keyword>
<keyword evidence="6" id="KW-0156">Chromatin regulator</keyword>
<keyword evidence="4" id="KW-0678">Repressor</keyword>
<dbReference type="Gene3D" id="3.40.800.20">
    <property type="entry name" value="Histone deacetylase domain"/>
    <property type="match status" value="1"/>
</dbReference>
<dbReference type="AlphaFoldDB" id="A0A815EYI7"/>